<dbReference type="InterPro" id="IPR036397">
    <property type="entry name" value="RNaseH_sf"/>
</dbReference>
<dbReference type="SUPFAM" id="SSF56672">
    <property type="entry name" value="DNA/RNA polymerases"/>
    <property type="match status" value="1"/>
</dbReference>
<dbReference type="EMBL" id="OZ034820">
    <property type="protein sequence ID" value="CAL1403468.1"/>
    <property type="molecule type" value="Genomic_DNA"/>
</dbReference>
<evidence type="ECO:0000313" key="2">
    <source>
        <dbReference type="EMBL" id="CAL1403468.1"/>
    </source>
</evidence>
<feature type="domain" description="Reverse transcriptase Ty1/copia-type" evidence="1">
    <location>
        <begin position="1"/>
        <end position="74"/>
    </location>
</feature>
<dbReference type="InterPro" id="IPR043502">
    <property type="entry name" value="DNA/RNA_pol_sf"/>
</dbReference>
<organism evidence="2 3">
    <name type="scientific">Linum trigynum</name>
    <dbReference type="NCBI Taxonomy" id="586398"/>
    <lineage>
        <taxon>Eukaryota</taxon>
        <taxon>Viridiplantae</taxon>
        <taxon>Streptophyta</taxon>
        <taxon>Embryophyta</taxon>
        <taxon>Tracheophyta</taxon>
        <taxon>Spermatophyta</taxon>
        <taxon>Magnoliopsida</taxon>
        <taxon>eudicotyledons</taxon>
        <taxon>Gunneridae</taxon>
        <taxon>Pentapetalae</taxon>
        <taxon>rosids</taxon>
        <taxon>fabids</taxon>
        <taxon>Malpighiales</taxon>
        <taxon>Linaceae</taxon>
        <taxon>Linum</taxon>
    </lineage>
</organism>
<dbReference type="InterPro" id="IPR013103">
    <property type="entry name" value="RVT_2"/>
</dbReference>
<dbReference type="Proteomes" id="UP001497516">
    <property type="component" value="Chromosome 7"/>
</dbReference>
<dbReference type="AlphaFoldDB" id="A0AAV2G0P8"/>
<accession>A0AAV2G0P8</accession>
<dbReference type="Gene3D" id="3.30.420.10">
    <property type="entry name" value="Ribonuclease H-like superfamily/Ribonuclease H"/>
    <property type="match status" value="1"/>
</dbReference>
<name>A0AAV2G0P8_9ROSI</name>
<proteinExistence type="predicted"/>
<reference evidence="2 3" key="1">
    <citation type="submission" date="2024-04" db="EMBL/GenBank/DDBJ databases">
        <authorList>
            <person name="Fracassetti M."/>
        </authorList>
    </citation>
    <scope>NUCLEOTIDE SEQUENCE [LARGE SCALE GENOMIC DNA]</scope>
</reference>
<protein>
    <recommendedName>
        <fullName evidence="1">Reverse transcriptase Ty1/copia-type domain-containing protein</fullName>
    </recommendedName>
</protein>
<dbReference type="CDD" id="cd09272">
    <property type="entry name" value="RNase_HI_RT_Ty1"/>
    <property type="match status" value="1"/>
</dbReference>
<gene>
    <name evidence="2" type="ORF">LTRI10_LOCUS43403</name>
</gene>
<dbReference type="Pfam" id="PF07727">
    <property type="entry name" value="RVT_2"/>
    <property type="match status" value="1"/>
</dbReference>
<evidence type="ECO:0000313" key="3">
    <source>
        <dbReference type="Proteomes" id="UP001497516"/>
    </source>
</evidence>
<keyword evidence="3" id="KW-1185">Reference proteome</keyword>
<dbReference type="PANTHER" id="PTHR11439">
    <property type="entry name" value="GAG-POL-RELATED RETROTRANSPOSON"/>
    <property type="match status" value="1"/>
</dbReference>
<evidence type="ECO:0000259" key="1">
    <source>
        <dbReference type="Pfam" id="PF07727"/>
    </source>
</evidence>
<sequence>MLIVGRNVGEIDRLKKELSKSFAMKDLGPAKQILGMRISRDRRNGKIWLSQERYIGRVLERFNMSKAKAVSTPLRGHFKLSVKHCPTSDEEKEAMKNVPYASVVGSLMYAMVCTRPDIAHAVGIVSRFLSNPGKEHWRAVKWILRYLRGTSRVCLCFGNDKTTLDGYTDANMASDVDSRKSTSGYMMNFAGAAVSWKSKLQKYVASSTTEAEYIAVTEACKEMLWLKKFLQELGIKQERYVLYCDSQSAIHLCKNPTFHSRSKHRGEKLLELNKVHTDDNGSDMMTKSLPSGKHIPCRDEAGLVLPPI</sequence>
<dbReference type="GO" id="GO:0003676">
    <property type="term" value="F:nucleic acid binding"/>
    <property type="evidence" value="ECO:0007669"/>
    <property type="project" value="InterPro"/>
</dbReference>
<dbReference type="PANTHER" id="PTHR11439:SF467">
    <property type="entry name" value="INTEGRASE CATALYTIC DOMAIN-CONTAINING PROTEIN"/>
    <property type="match status" value="1"/>
</dbReference>